<dbReference type="Gene3D" id="3.20.20.60">
    <property type="entry name" value="Phosphoenolpyruvate-binding domains"/>
    <property type="match status" value="1"/>
</dbReference>
<evidence type="ECO:0000313" key="1">
    <source>
        <dbReference type="EMBL" id="CEJ82898.1"/>
    </source>
</evidence>
<keyword evidence="2" id="KW-1185">Reference proteome</keyword>
<evidence type="ECO:0008006" key="3">
    <source>
        <dbReference type="Google" id="ProtNLM"/>
    </source>
</evidence>
<dbReference type="EMBL" id="CDHN01000001">
    <property type="protein sequence ID" value="CEJ82898.1"/>
    <property type="molecule type" value="Genomic_DNA"/>
</dbReference>
<gene>
    <name evidence="1" type="ORF">VHEMI02939</name>
</gene>
<dbReference type="PANTHER" id="PTHR42905:SF16">
    <property type="entry name" value="CARBOXYPHOSPHONOENOLPYRUVATE PHOSPHONOMUTASE-LIKE PROTEIN (AFU_ORTHOLOGUE AFUA_5G07230)"/>
    <property type="match status" value="1"/>
</dbReference>
<dbReference type="InterPro" id="IPR015813">
    <property type="entry name" value="Pyrv/PenolPyrv_kinase-like_dom"/>
</dbReference>
<dbReference type="PANTHER" id="PTHR42905">
    <property type="entry name" value="PHOSPHOENOLPYRUVATE CARBOXYLASE"/>
    <property type="match status" value="1"/>
</dbReference>
<reference evidence="1 2" key="1">
    <citation type="journal article" date="2015" name="Genome Announc.">
        <title>Draft Genome Sequence and Gene Annotation of the Entomopathogenic Fungus Verticillium hemipterigenum.</title>
        <authorList>
            <person name="Horn F."/>
            <person name="Habel A."/>
            <person name="Scharf D.H."/>
            <person name="Dworschak J."/>
            <person name="Brakhage A.A."/>
            <person name="Guthke R."/>
            <person name="Hertweck C."/>
            <person name="Linde J."/>
        </authorList>
    </citation>
    <scope>NUCLEOTIDE SEQUENCE [LARGE SCALE GENOMIC DNA]</scope>
</reference>
<dbReference type="CDD" id="cd00377">
    <property type="entry name" value="ICL_PEPM"/>
    <property type="match status" value="1"/>
</dbReference>
<dbReference type="InterPro" id="IPR039556">
    <property type="entry name" value="ICL/PEPM"/>
</dbReference>
<proteinExistence type="predicted"/>
<protein>
    <recommendedName>
        <fullName evidence="3">Carboxyphosphonoenolpyruvate phosphonomutase-like protein</fullName>
    </recommendedName>
</protein>
<dbReference type="SUPFAM" id="SSF51621">
    <property type="entry name" value="Phosphoenolpyruvate/pyruvate domain"/>
    <property type="match status" value="1"/>
</dbReference>
<dbReference type="HOGENOM" id="CLU_027389_2_0_1"/>
<organism evidence="1 2">
    <name type="scientific">[Torrubiella] hemipterigena</name>
    <dbReference type="NCBI Taxonomy" id="1531966"/>
    <lineage>
        <taxon>Eukaryota</taxon>
        <taxon>Fungi</taxon>
        <taxon>Dikarya</taxon>
        <taxon>Ascomycota</taxon>
        <taxon>Pezizomycotina</taxon>
        <taxon>Sordariomycetes</taxon>
        <taxon>Hypocreomycetidae</taxon>
        <taxon>Hypocreales</taxon>
        <taxon>Clavicipitaceae</taxon>
        <taxon>Clavicipitaceae incertae sedis</taxon>
        <taxon>'Torrubiella' clade</taxon>
    </lineage>
</organism>
<sequence length="258" mass="26980">MAAVLNNTAKSFKALHKPGSPVVLTNVYDLLSAQAVAELPSSTALATASYAVARAAGTDDDSMDLETNLAAVKLIAKAANDANKPLTVDIQDAYGTQLEEAINKLIDLGVVGVNLEDVDKETQKLYSLEGAADRVRRVLAVAKARDVPDFVVNARCDVLVHGGTLEETIERGKAYLAAGATTVFVWGGSTRGGTKREEVEALAAAFDGRLNVSLKLADGLTIAELKKIGVARISIGPALQFKAMAAYGAAADELLKQA</sequence>
<dbReference type="GO" id="GO:0003824">
    <property type="term" value="F:catalytic activity"/>
    <property type="evidence" value="ECO:0007669"/>
    <property type="project" value="InterPro"/>
</dbReference>
<dbReference type="OrthoDB" id="429143at2759"/>
<name>A0A0A1SR20_9HYPO</name>
<dbReference type="Pfam" id="PF13714">
    <property type="entry name" value="PEP_mutase"/>
    <property type="match status" value="1"/>
</dbReference>
<dbReference type="InterPro" id="IPR040442">
    <property type="entry name" value="Pyrv_kinase-like_dom_sf"/>
</dbReference>
<dbReference type="AlphaFoldDB" id="A0A0A1SR20"/>
<dbReference type="Proteomes" id="UP000039046">
    <property type="component" value="Unassembled WGS sequence"/>
</dbReference>
<evidence type="ECO:0000313" key="2">
    <source>
        <dbReference type="Proteomes" id="UP000039046"/>
    </source>
</evidence>
<accession>A0A0A1SR20</accession>